<dbReference type="GO" id="GO:0005509">
    <property type="term" value="F:calcium ion binding"/>
    <property type="evidence" value="ECO:0007669"/>
    <property type="project" value="InterPro"/>
</dbReference>
<dbReference type="InterPro" id="IPR018247">
    <property type="entry name" value="EF_Hand_1_Ca_BS"/>
</dbReference>
<evidence type="ECO:0000259" key="2">
    <source>
        <dbReference type="PROSITE" id="PS50222"/>
    </source>
</evidence>
<dbReference type="PROSITE" id="PS50222">
    <property type="entry name" value="EF_HAND_2"/>
    <property type="match status" value="1"/>
</dbReference>
<dbReference type="Pfam" id="PF13202">
    <property type="entry name" value="EF-hand_5"/>
    <property type="match status" value="1"/>
</dbReference>
<keyword evidence="4" id="KW-1185">Reference proteome</keyword>
<protein>
    <submittedName>
        <fullName evidence="3">EF hand</fullName>
    </submittedName>
</protein>
<dbReference type="SUPFAM" id="SSF49373">
    <property type="entry name" value="Invasin/intimin cell-adhesion fragments"/>
    <property type="match status" value="1"/>
</dbReference>
<dbReference type="InterPro" id="IPR013783">
    <property type="entry name" value="Ig-like_fold"/>
</dbReference>
<dbReference type="SUPFAM" id="SSF47473">
    <property type="entry name" value="EF-hand"/>
    <property type="match status" value="1"/>
</dbReference>
<dbReference type="InterPro" id="IPR002048">
    <property type="entry name" value="EF_hand_dom"/>
</dbReference>
<feature type="domain" description="EF-hand" evidence="2">
    <location>
        <begin position="70"/>
        <end position="105"/>
    </location>
</feature>
<dbReference type="InterPro" id="IPR011992">
    <property type="entry name" value="EF-hand-dom_pair"/>
</dbReference>
<proteinExistence type="predicted"/>
<gene>
    <name evidence="3" type="ORF">Pan181_40130</name>
</gene>
<feature type="region of interest" description="Disordered" evidence="1">
    <location>
        <begin position="215"/>
        <end position="237"/>
    </location>
</feature>
<dbReference type="PROSITE" id="PS00018">
    <property type="entry name" value="EF_HAND_1"/>
    <property type="match status" value="2"/>
</dbReference>
<dbReference type="Proteomes" id="UP000315750">
    <property type="component" value="Chromosome"/>
</dbReference>
<reference evidence="3 4" key="1">
    <citation type="submission" date="2019-02" db="EMBL/GenBank/DDBJ databases">
        <title>Deep-cultivation of Planctomycetes and their phenomic and genomic characterization uncovers novel biology.</title>
        <authorList>
            <person name="Wiegand S."/>
            <person name="Jogler M."/>
            <person name="Boedeker C."/>
            <person name="Pinto D."/>
            <person name="Vollmers J."/>
            <person name="Rivas-Marin E."/>
            <person name="Kohn T."/>
            <person name="Peeters S.H."/>
            <person name="Heuer A."/>
            <person name="Rast P."/>
            <person name="Oberbeckmann S."/>
            <person name="Bunk B."/>
            <person name="Jeske O."/>
            <person name="Meyerdierks A."/>
            <person name="Storesund J.E."/>
            <person name="Kallscheuer N."/>
            <person name="Luecker S."/>
            <person name="Lage O.M."/>
            <person name="Pohl T."/>
            <person name="Merkel B.J."/>
            <person name="Hornburger P."/>
            <person name="Mueller R.-W."/>
            <person name="Bruemmer F."/>
            <person name="Labrenz M."/>
            <person name="Spormann A.M."/>
            <person name="Op den Camp H."/>
            <person name="Overmann J."/>
            <person name="Amann R."/>
            <person name="Jetten M.S.M."/>
            <person name="Mascher T."/>
            <person name="Medema M.H."/>
            <person name="Devos D.P."/>
            <person name="Kaster A.-K."/>
            <person name="Ovreas L."/>
            <person name="Rohde M."/>
            <person name="Galperin M.Y."/>
            <person name="Jogler C."/>
        </authorList>
    </citation>
    <scope>NUCLEOTIDE SEQUENCE [LARGE SCALE GENOMIC DNA]</scope>
    <source>
        <strain evidence="3 4">Pan181</strain>
    </source>
</reference>
<evidence type="ECO:0000313" key="3">
    <source>
        <dbReference type="EMBL" id="QDU57791.1"/>
    </source>
</evidence>
<evidence type="ECO:0000313" key="4">
    <source>
        <dbReference type="Proteomes" id="UP000315750"/>
    </source>
</evidence>
<accession>A0A518ASS8</accession>
<dbReference type="AlphaFoldDB" id="A0A518ASS8"/>
<organism evidence="3 4">
    <name type="scientific">Aeoliella mucimassa</name>
    <dbReference type="NCBI Taxonomy" id="2527972"/>
    <lineage>
        <taxon>Bacteria</taxon>
        <taxon>Pseudomonadati</taxon>
        <taxon>Planctomycetota</taxon>
        <taxon>Planctomycetia</taxon>
        <taxon>Pirellulales</taxon>
        <taxon>Lacipirellulaceae</taxon>
        <taxon>Aeoliella</taxon>
    </lineage>
</organism>
<sequence>MVPWITSSITIPNATVVAAGNAGWLINSVRGDDALKESALKVQAACVGLLLVVTGCGGMNNDDWRSKSVNVSSAASSAFEKLDTNGDGQLDSSELESCPALRDSLQLYDSSGDGNIAKDELESRLSTLFASDATLANITCTVLSSNRPVAGATVNYAPVEFLADVLSPAQGTTDSAGIARLTYADADLPSSLQGRDLMLIGLYNVTITAGGETKTCGHEANSSSREGVNPTFDLKKL</sequence>
<dbReference type="Gene3D" id="2.60.40.10">
    <property type="entry name" value="Immunoglobulins"/>
    <property type="match status" value="1"/>
</dbReference>
<name>A0A518ASS8_9BACT</name>
<dbReference type="InterPro" id="IPR008964">
    <property type="entry name" value="Invasin/intimin_cell_adhesion"/>
</dbReference>
<dbReference type="EMBL" id="CP036278">
    <property type="protein sequence ID" value="QDU57791.1"/>
    <property type="molecule type" value="Genomic_DNA"/>
</dbReference>
<dbReference type="Gene3D" id="1.10.238.10">
    <property type="entry name" value="EF-hand"/>
    <property type="match status" value="1"/>
</dbReference>
<evidence type="ECO:0000256" key="1">
    <source>
        <dbReference type="SAM" id="MobiDB-lite"/>
    </source>
</evidence>
<dbReference type="KEGG" id="amuc:Pan181_40130"/>